<sequence>MRSYRVWEVGSPNNLKLDAIGDLTPAEGEVVVDVEVAAVGFVDTLVVSGRYQAIPPAPFTPGMEFAGIVRAVGTNVEGCAIGDRVAAYVPGGAFAEQAIAKVGEFYPVPEDIPLDRAVLLSGAYLTAHFALVERGRFEPGETVLVGGAGGAVGLAAVQIAKALGAGKVLGAIRSERDRDAVLAAGADAVVDLAGAELRDAVRDQVFAATGGRGADLVIDPIGGDFFGAALRAMEWRGRLVVVGFAAGEIPTVRANYLLLKNIAVLGLEVGQFRRRAPAAMQAVQAELFDLARRGLLAPRVAREFAFEALPDALEFVAAGRTGGRALVSIGGAR</sequence>
<comment type="caution">
    <text evidence="2">The sequence shown here is derived from an EMBL/GenBank/DDBJ whole genome shotgun (WGS) entry which is preliminary data.</text>
</comment>
<evidence type="ECO:0000259" key="1">
    <source>
        <dbReference type="SMART" id="SM00829"/>
    </source>
</evidence>
<dbReference type="InterPro" id="IPR013154">
    <property type="entry name" value="ADH-like_N"/>
</dbReference>
<dbReference type="SMART" id="SM00829">
    <property type="entry name" value="PKS_ER"/>
    <property type="match status" value="1"/>
</dbReference>
<dbReference type="InterPro" id="IPR011032">
    <property type="entry name" value="GroES-like_sf"/>
</dbReference>
<evidence type="ECO:0000313" key="2">
    <source>
        <dbReference type="EMBL" id="MFC7706255.1"/>
    </source>
</evidence>
<dbReference type="Gene3D" id="3.90.180.10">
    <property type="entry name" value="Medium-chain alcohol dehydrogenases, catalytic domain"/>
    <property type="match status" value="1"/>
</dbReference>
<dbReference type="PANTHER" id="PTHR43677:SF4">
    <property type="entry name" value="QUINONE OXIDOREDUCTASE-LIKE PROTEIN 2"/>
    <property type="match status" value="1"/>
</dbReference>
<dbReference type="SUPFAM" id="SSF51735">
    <property type="entry name" value="NAD(P)-binding Rossmann-fold domains"/>
    <property type="match status" value="1"/>
</dbReference>
<dbReference type="GO" id="GO:0016491">
    <property type="term" value="F:oxidoreductase activity"/>
    <property type="evidence" value="ECO:0007669"/>
    <property type="project" value="UniProtKB-KW"/>
</dbReference>
<dbReference type="EMBL" id="JBHTFQ010000016">
    <property type="protein sequence ID" value="MFC7706255.1"/>
    <property type="molecule type" value="Genomic_DNA"/>
</dbReference>
<dbReference type="PANTHER" id="PTHR43677">
    <property type="entry name" value="SHORT-CHAIN DEHYDROGENASE/REDUCTASE"/>
    <property type="match status" value="1"/>
</dbReference>
<dbReference type="Pfam" id="PF00107">
    <property type="entry name" value="ADH_zinc_N"/>
    <property type="match status" value="1"/>
</dbReference>
<evidence type="ECO:0000313" key="3">
    <source>
        <dbReference type="Proteomes" id="UP001596516"/>
    </source>
</evidence>
<dbReference type="Gene3D" id="3.40.50.720">
    <property type="entry name" value="NAD(P)-binding Rossmann-like Domain"/>
    <property type="match status" value="1"/>
</dbReference>
<organism evidence="2 3">
    <name type="scientific">Plastorhodobacter daqingensis</name>
    <dbReference type="NCBI Taxonomy" id="1387281"/>
    <lineage>
        <taxon>Bacteria</taxon>
        <taxon>Pseudomonadati</taxon>
        <taxon>Pseudomonadota</taxon>
        <taxon>Alphaproteobacteria</taxon>
        <taxon>Rhodobacterales</taxon>
        <taxon>Paracoccaceae</taxon>
        <taxon>Plastorhodobacter</taxon>
    </lineage>
</organism>
<feature type="domain" description="Enoyl reductase (ER)" evidence="1">
    <location>
        <begin position="10"/>
        <end position="327"/>
    </location>
</feature>
<dbReference type="EC" id="1.-.-.-" evidence="2"/>
<accession>A0ABW2URU3</accession>
<dbReference type="InterPro" id="IPR020843">
    <property type="entry name" value="ER"/>
</dbReference>
<dbReference type="InterPro" id="IPR036291">
    <property type="entry name" value="NAD(P)-bd_dom_sf"/>
</dbReference>
<dbReference type="CDD" id="cd08241">
    <property type="entry name" value="QOR1"/>
    <property type="match status" value="1"/>
</dbReference>
<dbReference type="InterPro" id="IPR013149">
    <property type="entry name" value="ADH-like_C"/>
</dbReference>
<name>A0ABW2URU3_9RHOB</name>
<protein>
    <submittedName>
        <fullName evidence="2">NADPH:quinone oxidoreductase family protein</fullName>
        <ecNumber evidence="2">1.-.-.-</ecNumber>
    </submittedName>
</protein>
<keyword evidence="2" id="KW-0560">Oxidoreductase</keyword>
<gene>
    <name evidence="2" type="ORF">ACFQXB_18960</name>
</gene>
<dbReference type="RefSeq" id="WP_377406794.1">
    <property type="nucleotide sequence ID" value="NZ_JBHTFQ010000016.1"/>
</dbReference>
<dbReference type="SUPFAM" id="SSF50129">
    <property type="entry name" value="GroES-like"/>
    <property type="match status" value="1"/>
</dbReference>
<dbReference type="Proteomes" id="UP001596516">
    <property type="component" value="Unassembled WGS sequence"/>
</dbReference>
<reference evidence="3" key="1">
    <citation type="journal article" date="2019" name="Int. J. Syst. Evol. Microbiol.">
        <title>The Global Catalogue of Microorganisms (GCM) 10K type strain sequencing project: providing services to taxonomists for standard genome sequencing and annotation.</title>
        <authorList>
            <consortium name="The Broad Institute Genomics Platform"/>
            <consortium name="The Broad Institute Genome Sequencing Center for Infectious Disease"/>
            <person name="Wu L."/>
            <person name="Ma J."/>
        </authorList>
    </citation>
    <scope>NUCLEOTIDE SEQUENCE [LARGE SCALE GENOMIC DNA]</scope>
    <source>
        <strain evidence="3">CGMCC 1.12750</strain>
    </source>
</reference>
<proteinExistence type="predicted"/>
<dbReference type="Pfam" id="PF08240">
    <property type="entry name" value="ADH_N"/>
    <property type="match status" value="1"/>
</dbReference>
<keyword evidence="3" id="KW-1185">Reference proteome</keyword>
<dbReference type="InterPro" id="IPR051397">
    <property type="entry name" value="Zn-ADH-like_protein"/>
</dbReference>